<proteinExistence type="predicted"/>
<evidence type="ECO:0000256" key="1">
    <source>
        <dbReference type="SAM" id="Coils"/>
    </source>
</evidence>
<evidence type="ECO:0000313" key="3">
    <source>
        <dbReference type="EMBL" id="MDI9234321.1"/>
    </source>
</evidence>
<keyword evidence="2" id="KW-0812">Transmembrane</keyword>
<feature type="transmembrane region" description="Helical" evidence="2">
    <location>
        <begin position="17"/>
        <end position="37"/>
    </location>
</feature>
<dbReference type="EMBL" id="JASGBH010000007">
    <property type="protein sequence ID" value="MDI9234321.1"/>
    <property type="molecule type" value="Genomic_DNA"/>
</dbReference>
<protein>
    <recommendedName>
        <fullName evidence="5">Chemotaxis protein</fullName>
    </recommendedName>
</protein>
<feature type="coiled-coil region" evidence="1">
    <location>
        <begin position="40"/>
        <end position="67"/>
    </location>
</feature>
<evidence type="ECO:0000313" key="4">
    <source>
        <dbReference type="Proteomes" id="UP001431902"/>
    </source>
</evidence>
<keyword evidence="2" id="KW-0472">Membrane</keyword>
<name>A0ABT6X853_9BURK</name>
<accession>A0ABT6X853</accession>
<comment type="caution">
    <text evidence="3">The sequence shown here is derived from an EMBL/GenBank/DDBJ whole genome shotgun (WGS) entry which is preliminary data.</text>
</comment>
<evidence type="ECO:0008006" key="5">
    <source>
        <dbReference type="Google" id="ProtNLM"/>
    </source>
</evidence>
<sequence length="96" mass="10579">MTHPVKPHPWSWFTDKVLPPVFAALAIGAITSGVATYQSIQVLTSKVEQTDKDVAQLKARIEAVSAASVTRSEMLETMKRVELQLELMMARAGIKK</sequence>
<reference evidence="3" key="1">
    <citation type="submission" date="2023-05" db="EMBL/GenBank/DDBJ databases">
        <title>Limnohabitans sp. strain HM2-2 Genome sequencing and assembly.</title>
        <authorList>
            <person name="Jung Y."/>
        </authorList>
    </citation>
    <scope>NUCLEOTIDE SEQUENCE</scope>
    <source>
        <strain evidence="3">HM2-2</strain>
    </source>
</reference>
<keyword evidence="4" id="KW-1185">Reference proteome</keyword>
<keyword evidence="2" id="KW-1133">Transmembrane helix</keyword>
<gene>
    <name evidence="3" type="ORF">QLQ16_10780</name>
</gene>
<keyword evidence="1" id="KW-0175">Coiled coil</keyword>
<evidence type="ECO:0000256" key="2">
    <source>
        <dbReference type="SAM" id="Phobius"/>
    </source>
</evidence>
<organism evidence="3 4">
    <name type="scientific">Limnohabitans lacus</name>
    <dbReference type="NCBI Taxonomy" id="3045173"/>
    <lineage>
        <taxon>Bacteria</taxon>
        <taxon>Pseudomonadati</taxon>
        <taxon>Pseudomonadota</taxon>
        <taxon>Betaproteobacteria</taxon>
        <taxon>Burkholderiales</taxon>
        <taxon>Comamonadaceae</taxon>
        <taxon>Limnohabitans</taxon>
    </lineage>
</organism>
<dbReference type="Proteomes" id="UP001431902">
    <property type="component" value="Unassembled WGS sequence"/>
</dbReference>
<dbReference type="RefSeq" id="WP_283224695.1">
    <property type="nucleotide sequence ID" value="NZ_JASGBH010000007.1"/>
</dbReference>